<dbReference type="PANTHER" id="PTHR44757">
    <property type="entry name" value="DIGUANYLATE CYCLASE DGCP"/>
    <property type="match status" value="1"/>
</dbReference>
<dbReference type="NCBIfam" id="TIGR00254">
    <property type="entry name" value="GGDEF"/>
    <property type="match status" value="1"/>
</dbReference>
<proteinExistence type="predicted"/>
<keyword evidence="1" id="KW-0472">Membrane</keyword>
<dbReference type="InterPro" id="IPR052155">
    <property type="entry name" value="Biofilm_reg_signaling"/>
</dbReference>
<gene>
    <name evidence="3" type="ORF">DMP08_08165</name>
</gene>
<evidence type="ECO:0000259" key="2">
    <source>
        <dbReference type="PROSITE" id="PS50887"/>
    </source>
</evidence>
<dbReference type="InterPro" id="IPR029787">
    <property type="entry name" value="Nucleotide_cyclase"/>
</dbReference>
<reference evidence="4" key="1">
    <citation type="submission" date="2018-05" db="EMBL/GenBank/DDBJ databases">
        <title>Genome Sequencing of selected type strains of the family Eggerthellaceae.</title>
        <authorList>
            <person name="Danylec N."/>
            <person name="Stoll D.A."/>
            <person name="Doetsch A."/>
            <person name="Huch M."/>
        </authorList>
    </citation>
    <scope>NUCLEOTIDE SEQUENCE [LARGE SCALE GENOMIC DNA]</scope>
    <source>
        <strain evidence="4">DSM 16106</strain>
    </source>
</reference>
<evidence type="ECO:0000256" key="1">
    <source>
        <dbReference type="SAM" id="Phobius"/>
    </source>
</evidence>
<dbReference type="OrthoDB" id="8526884at2"/>
<dbReference type="InterPro" id="IPR043128">
    <property type="entry name" value="Rev_trsase/Diguanyl_cyclase"/>
</dbReference>
<dbReference type="InterPro" id="IPR000160">
    <property type="entry name" value="GGDEF_dom"/>
</dbReference>
<keyword evidence="1" id="KW-0812">Transmembrane</keyword>
<keyword evidence="1" id="KW-1133">Transmembrane helix</keyword>
<dbReference type="EMBL" id="QICD01000015">
    <property type="protein sequence ID" value="RNL42949.1"/>
    <property type="molecule type" value="Genomic_DNA"/>
</dbReference>
<feature type="domain" description="GGDEF" evidence="2">
    <location>
        <begin position="494"/>
        <end position="619"/>
    </location>
</feature>
<feature type="transmembrane region" description="Helical" evidence="1">
    <location>
        <begin position="311"/>
        <end position="332"/>
    </location>
</feature>
<keyword evidence="4" id="KW-1185">Reference proteome</keyword>
<dbReference type="PROSITE" id="PS50887">
    <property type="entry name" value="GGDEF"/>
    <property type="match status" value="1"/>
</dbReference>
<evidence type="ECO:0000313" key="4">
    <source>
        <dbReference type="Proteomes" id="UP000278632"/>
    </source>
</evidence>
<evidence type="ECO:0000313" key="3">
    <source>
        <dbReference type="EMBL" id="RNL42949.1"/>
    </source>
</evidence>
<dbReference type="Gene3D" id="3.30.70.270">
    <property type="match status" value="1"/>
</dbReference>
<organism evidence="3 4">
    <name type="scientific">Paraeggerthella hongkongensis</name>
    <dbReference type="NCBI Taxonomy" id="230658"/>
    <lineage>
        <taxon>Bacteria</taxon>
        <taxon>Bacillati</taxon>
        <taxon>Actinomycetota</taxon>
        <taxon>Coriobacteriia</taxon>
        <taxon>Eggerthellales</taxon>
        <taxon>Eggerthellaceae</taxon>
        <taxon>Paraeggerthella</taxon>
    </lineage>
</organism>
<dbReference type="SMART" id="SM00267">
    <property type="entry name" value="GGDEF"/>
    <property type="match status" value="1"/>
</dbReference>
<accession>A0A3N0B8A0</accession>
<comment type="caution">
    <text evidence="3">The sequence shown here is derived from an EMBL/GenBank/DDBJ whole genome shotgun (WGS) entry which is preliminary data.</text>
</comment>
<dbReference type="RefSeq" id="WP_123192430.1">
    <property type="nucleotide sequence ID" value="NZ_QICD01000015.1"/>
</dbReference>
<dbReference type="AlphaFoldDB" id="A0A3N0B8A0"/>
<dbReference type="PANTHER" id="PTHR44757:SF2">
    <property type="entry name" value="BIOFILM ARCHITECTURE MAINTENANCE PROTEIN MBAA"/>
    <property type="match status" value="1"/>
</dbReference>
<protein>
    <submittedName>
        <fullName evidence="3">GGDEF domain-containing protein</fullName>
    </submittedName>
</protein>
<feature type="transmembrane region" description="Helical" evidence="1">
    <location>
        <begin position="21"/>
        <end position="44"/>
    </location>
</feature>
<dbReference type="SUPFAM" id="SSF55073">
    <property type="entry name" value="Nucleotide cyclase"/>
    <property type="match status" value="1"/>
</dbReference>
<sequence>MKRRWKYEGFTGLSAGWGSPYFARMVLSLIVATVVIGVVVYGVFDSFSRFLNDEFVVMTTESMSDYTLAQKVEVESSIHETHAVLSAMRALAESDDIDPQGEKYAKYLQTWNDKGLFRVVYSSVDELKAGSFSASDQKDEDAVILERLEAGQSVVSDVRFSSRYDGYYYSVAEPVTRDGRVVGVLRSIIEADTLLQTSQEDSQVTLIASLLVKSDGTVVPVRSATGGLEGANLFDLLGERGCAPEVVAQARADMENDTVVTTTVISPPGFVTTFFTVAPLGFNDWNIVNFTEESDLAQHAENILKGTVRTGGYLVAVSAIACLIVVLVVNGIRRRARRDAERYAVLAEFSDTVLLEYSYASDLLELTPNARDVFQLDELSAHHYLERGQSLIDVHEGDYGLLVEALEHPCPNEARTVACRVRSVSKEYRWFSFTFRYLYEGSQPYRAVVKIVDIDDQRKKEERLERRLRIDGLTGILNKVAVRDEVEAALRSGKPGALFVIDVDDFKQVNDSYGHSVGDRALSTVARILSDVFGSRGFVGRVGGDEFVAFVPLLKGSSDARDLQASLELRALAASAEMGFDLGMSVGAAFFPADGESYQELFDAADNAMYEDKRDKGSL</sequence>
<dbReference type="Pfam" id="PF00990">
    <property type="entry name" value="GGDEF"/>
    <property type="match status" value="1"/>
</dbReference>
<name>A0A3N0B8A0_9ACTN</name>
<dbReference type="CDD" id="cd01949">
    <property type="entry name" value="GGDEF"/>
    <property type="match status" value="1"/>
</dbReference>
<dbReference type="Gene3D" id="3.30.450.20">
    <property type="entry name" value="PAS domain"/>
    <property type="match status" value="1"/>
</dbReference>
<dbReference type="Proteomes" id="UP000278632">
    <property type="component" value="Unassembled WGS sequence"/>
</dbReference>